<feature type="region of interest" description="Disordered" evidence="1">
    <location>
        <begin position="309"/>
        <end position="358"/>
    </location>
</feature>
<accession>A0A922M2L1</accession>
<gene>
    <name evidence="3" type="ORF">HF086_003664</name>
</gene>
<dbReference type="InterPro" id="IPR000477">
    <property type="entry name" value="RT_dom"/>
</dbReference>
<dbReference type="InterPro" id="IPR043502">
    <property type="entry name" value="DNA/RNA_pol_sf"/>
</dbReference>
<dbReference type="InterPro" id="IPR052055">
    <property type="entry name" value="Hepadnavirus_pol/RT"/>
</dbReference>
<dbReference type="EMBL" id="JACEFF010000897">
    <property type="protein sequence ID" value="KAH9628710.1"/>
    <property type="molecule type" value="Genomic_DNA"/>
</dbReference>
<feature type="domain" description="Reverse transcriptase" evidence="2">
    <location>
        <begin position="4"/>
        <end position="193"/>
    </location>
</feature>
<organism evidence="3 4">
    <name type="scientific">Spodoptera exigua</name>
    <name type="common">Beet armyworm</name>
    <name type="synonym">Noctua fulgens</name>
    <dbReference type="NCBI Taxonomy" id="7107"/>
    <lineage>
        <taxon>Eukaryota</taxon>
        <taxon>Metazoa</taxon>
        <taxon>Ecdysozoa</taxon>
        <taxon>Arthropoda</taxon>
        <taxon>Hexapoda</taxon>
        <taxon>Insecta</taxon>
        <taxon>Pterygota</taxon>
        <taxon>Neoptera</taxon>
        <taxon>Endopterygota</taxon>
        <taxon>Lepidoptera</taxon>
        <taxon>Glossata</taxon>
        <taxon>Ditrysia</taxon>
        <taxon>Noctuoidea</taxon>
        <taxon>Noctuidae</taxon>
        <taxon>Amphipyrinae</taxon>
        <taxon>Spodoptera</taxon>
    </lineage>
</organism>
<protein>
    <recommendedName>
        <fullName evidence="2">Reverse transcriptase domain-containing protein</fullName>
    </recommendedName>
</protein>
<dbReference type="Proteomes" id="UP000814243">
    <property type="component" value="Unassembled WGS sequence"/>
</dbReference>
<evidence type="ECO:0000313" key="3">
    <source>
        <dbReference type="EMBL" id="KAH9628710.1"/>
    </source>
</evidence>
<reference evidence="3" key="1">
    <citation type="journal article" date="2021" name="G3 (Bethesda)">
        <title>Genome and transcriptome analysis of the beet armyworm Spodoptera exigua reveals targets for pest control. .</title>
        <authorList>
            <person name="Simon S."/>
            <person name="Breeschoten T."/>
            <person name="Jansen H.J."/>
            <person name="Dirks R.P."/>
            <person name="Schranz M.E."/>
            <person name="Ros V.I.D."/>
        </authorList>
    </citation>
    <scope>NUCLEOTIDE SEQUENCE</scope>
    <source>
        <strain evidence="3">TB_SE_WUR_2020</strain>
    </source>
</reference>
<dbReference type="PANTHER" id="PTHR33050">
    <property type="entry name" value="REVERSE TRANSCRIPTASE DOMAIN-CONTAINING PROTEIN"/>
    <property type="match status" value="1"/>
</dbReference>
<dbReference type="SUPFAM" id="SSF56672">
    <property type="entry name" value="DNA/RNA polymerases"/>
    <property type="match status" value="1"/>
</dbReference>
<dbReference type="Pfam" id="PF00078">
    <property type="entry name" value="RVT_1"/>
    <property type="match status" value="1"/>
</dbReference>
<evidence type="ECO:0000313" key="4">
    <source>
        <dbReference type="Proteomes" id="UP000814243"/>
    </source>
</evidence>
<dbReference type="GO" id="GO:0071897">
    <property type="term" value="P:DNA biosynthetic process"/>
    <property type="evidence" value="ECO:0007669"/>
    <property type="project" value="UniProtKB-ARBA"/>
</dbReference>
<dbReference type="Gene3D" id="3.10.10.10">
    <property type="entry name" value="HIV Type 1 Reverse Transcriptase, subunit A, domain 1"/>
    <property type="match status" value="1"/>
</dbReference>
<sequence>MLVQGILERVVASPSFLSSMFLVPKGDGSSRPIFNLKTLNSYIITDRFKLINVNRIPDFLQPKDWLCKIDLSQAYFHVPVARSHRRFLRLVYRNELLEMTCLPFGLSTAPKTFATLTNWIAQTLRQRGVRIIVFLDDFFDSSPGRNQAPGSCKKFARYPGDVRLVDQLRKVDHHAVKELSLSRDLLGSMGESQTTSRRKNSCSCIENRSFAAEGAHDTQGAPKPRGSTQFCELHCSERKTQFSSASELIERNFEVESQDIAQFTARCYRKPDMVASKLRAIVSHTHAASYAFPHNRCIGHCLGSSPGQSLTVGSMVRSRERSPLQPKGNDSNPKSFGRSLSAPETQDDFDSERQQVVD</sequence>
<evidence type="ECO:0000259" key="2">
    <source>
        <dbReference type="PROSITE" id="PS50878"/>
    </source>
</evidence>
<proteinExistence type="predicted"/>
<evidence type="ECO:0000256" key="1">
    <source>
        <dbReference type="SAM" id="MobiDB-lite"/>
    </source>
</evidence>
<comment type="caution">
    <text evidence="3">The sequence shown here is derived from an EMBL/GenBank/DDBJ whole genome shotgun (WGS) entry which is preliminary data.</text>
</comment>
<dbReference type="PROSITE" id="PS50878">
    <property type="entry name" value="RT_POL"/>
    <property type="match status" value="1"/>
</dbReference>
<dbReference type="AlphaFoldDB" id="A0A922M2L1"/>
<dbReference type="PANTHER" id="PTHR33050:SF7">
    <property type="entry name" value="RIBONUCLEASE H"/>
    <property type="match status" value="1"/>
</dbReference>
<name>A0A922M2L1_SPOEX</name>